<gene>
    <name evidence="5" type="ORF">OSB1V03_LOCUS2969</name>
</gene>
<dbReference type="GO" id="GO:0004252">
    <property type="term" value="F:serine-type endopeptidase activity"/>
    <property type="evidence" value="ECO:0007669"/>
    <property type="project" value="InterPro"/>
</dbReference>
<dbReference type="GO" id="GO:0004103">
    <property type="term" value="F:choline kinase activity"/>
    <property type="evidence" value="ECO:0007669"/>
    <property type="project" value="TreeGrafter"/>
</dbReference>
<dbReference type="Gene3D" id="3.40.50.1820">
    <property type="entry name" value="alpha/beta hydrolase"/>
    <property type="match status" value="1"/>
</dbReference>
<name>A0A7R9KI93_9ACAR</name>
<dbReference type="AlphaFoldDB" id="A0A7R9KI93"/>
<feature type="domain" description="Peptidase S1" evidence="4">
    <location>
        <begin position="648"/>
        <end position="891"/>
    </location>
</feature>
<dbReference type="InterPro" id="IPR011009">
    <property type="entry name" value="Kinase-like_dom_sf"/>
</dbReference>
<evidence type="ECO:0000256" key="3">
    <source>
        <dbReference type="ARBA" id="ARBA00038211"/>
    </source>
</evidence>
<dbReference type="InterPro" id="IPR009003">
    <property type="entry name" value="Peptidase_S1_PA"/>
</dbReference>
<reference evidence="5" key="1">
    <citation type="submission" date="2020-11" db="EMBL/GenBank/DDBJ databases">
        <authorList>
            <person name="Tran Van P."/>
        </authorList>
    </citation>
    <scope>NUCLEOTIDE SEQUENCE</scope>
</reference>
<dbReference type="GO" id="GO:0004305">
    <property type="term" value="F:ethanolamine kinase activity"/>
    <property type="evidence" value="ECO:0007669"/>
    <property type="project" value="TreeGrafter"/>
</dbReference>
<dbReference type="GO" id="GO:0005737">
    <property type="term" value="C:cytoplasm"/>
    <property type="evidence" value="ECO:0007669"/>
    <property type="project" value="TreeGrafter"/>
</dbReference>
<evidence type="ECO:0000259" key="4">
    <source>
        <dbReference type="PROSITE" id="PS50240"/>
    </source>
</evidence>
<keyword evidence="1" id="KW-0443">Lipid metabolism</keyword>
<keyword evidence="1" id="KW-0444">Lipid biosynthesis</keyword>
<dbReference type="Pfam" id="PF00089">
    <property type="entry name" value="Trypsin"/>
    <property type="match status" value="1"/>
</dbReference>
<dbReference type="GO" id="GO:0006646">
    <property type="term" value="P:phosphatidylethanolamine biosynthetic process"/>
    <property type="evidence" value="ECO:0007669"/>
    <property type="project" value="TreeGrafter"/>
</dbReference>
<evidence type="ECO:0000313" key="6">
    <source>
        <dbReference type="Proteomes" id="UP000759131"/>
    </source>
</evidence>
<dbReference type="EMBL" id="CAJPIZ010001132">
    <property type="protein sequence ID" value="CAG2102936.1"/>
    <property type="molecule type" value="Genomic_DNA"/>
</dbReference>
<evidence type="ECO:0000256" key="2">
    <source>
        <dbReference type="ARBA" id="ARBA00023264"/>
    </source>
</evidence>
<dbReference type="Proteomes" id="UP000759131">
    <property type="component" value="Unassembled WGS sequence"/>
</dbReference>
<dbReference type="Gene3D" id="2.40.10.10">
    <property type="entry name" value="Trypsin-like serine proteases"/>
    <property type="match status" value="1"/>
</dbReference>
<dbReference type="SUPFAM" id="SSF53474">
    <property type="entry name" value="alpha/beta-Hydrolases"/>
    <property type="match status" value="1"/>
</dbReference>
<dbReference type="Gene3D" id="3.90.1200.10">
    <property type="match status" value="1"/>
</dbReference>
<evidence type="ECO:0000313" key="5">
    <source>
        <dbReference type="EMBL" id="CAD7622506.1"/>
    </source>
</evidence>
<dbReference type="InterPro" id="IPR001254">
    <property type="entry name" value="Trypsin_dom"/>
</dbReference>
<dbReference type="OrthoDB" id="19657at2759"/>
<dbReference type="SUPFAM" id="SSF56112">
    <property type="entry name" value="Protein kinase-like (PK-like)"/>
    <property type="match status" value="1"/>
</dbReference>
<dbReference type="PROSITE" id="PS50240">
    <property type="entry name" value="TRYPSIN_DOM"/>
    <property type="match status" value="1"/>
</dbReference>
<proteinExistence type="inferred from homology"/>
<keyword evidence="6" id="KW-1185">Reference proteome</keyword>
<sequence length="912" mass="103185">MRAQIMSASEDTVAAVADNISLNGHHLWYEKFGSGPKPLLLIPGGLGTGRTDFYEHLFGEHRLDMSVYTVVAPELLGWGRSRPPARDMSRNRYNNDADHCLQLMRSLGYERFPVLGWSEGAKVGLVLAARHPEAVVSLVALAAAVLPRLDLDPQTALMTKTYDKFPMAMAEPYLRAYTEHELHRLWRQHVLFSANYGHNFPVGPLNGRYDRIKCPFLIIHGDKANNFGEPTQTSATKIYSGSDDINDKCIQLCRRYLAGIWLTATGADVRVRPVSGGRTNHLYLCQLTSPAAPIAGDAYDEPQPREVIVKYYGWKYDFKIGHQTQPRFTDPIVMSLTSHNGLGPHVYGLDPDGEVLRYYKHRIFAKSDINDERLMAGLARQLARFHALNAPVGRDRDWICNYFEQFLTESGDKVNAMLETVLHEYGCQLRDPTLNLKAEIQWLIDCIRGQWSDGPLVFSHNGLKFNNIMVTDEEGVEELAPGGKAMIIDFEFSTYGNRGYDLGQFFMPTVEITADDKIEFTAEPAMRQFIQVYRQKSVQLYGSKWATKPYNTADYMLNQFNLPPDTRREFPDRDIVKRLYNTNVNQFLPLKRHFIEHAHIPSVTMVSHGTIRDYPGVSISGCGVAHMGHKLEEGCFSWHTSNKALANVRRGRPAAPGEVPWIVYITGTQNGVNFSASGTIFNERWIITAGQNTFCGLRCTVANLRIYPSAFSSKHLEHTQYYEAKDTHVHPMFETSDKANKETNNTKYDIGLIELNTAMVFDQETMTLARPVCLPDMNQINRDGQYALFAGYGNVDGLPMVGWTKIKPFKPGKGRTIVATRYPSQAGEFKCEGDNGGPLIQYIDNGVAVLIGVYSENMVYKNGQCMPLKDKHNMSFTRVSRQIEWILRVVRRRLIKVSMRHLNDTTNTKQNY</sequence>
<evidence type="ECO:0000256" key="1">
    <source>
        <dbReference type="ARBA" id="ARBA00023209"/>
    </source>
</evidence>
<dbReference type="PANTHER" id="PTHR22603">
    <property type="entry name" value="CHOLINE/ETHANOALAMINE KINASE"/>
    <property type="match status" value="1"/>
</dbReference>
<keyword evidence="2" id="KW-1208">Phospholipid metabolism</keyword>
<comment type="similarity">
    <text evidence="3">Belongs to the choline/ethanolamine kinase family.</text>
</comment>
<dbReference type="Gene3D" id="3.30.200.20">
    <property type="entry name" value="Phosphorylase Kinase, domain 1"/>
    <property type="match status" value="1"/>
</dbReference>
<dbReference type="GO" id="GO:0006508">
    <property type="term" value="P:proteolysis"/>
    <property type="evidence" value="ECO:0007669"/>
    <property type="project" value="InterPro"/>
</dbReference>
<dbReference type="PANTHER" id="PTHR22603:SF93">
    <property type="entry name" value="RE24176P"/>
    <property type="match status" value="1"/>
</dbReference>
<dbReference type="SUPFAM" id="SSF50494">
    <property type="entry name" value="Trypsin-like serine proteases"/>
    <property type="match status" value="1"/>
</dbReference>
<dbReference type="EMBL" id="OC855707">
    <property type="protein sequence ID" value="CAD7622506.1"/>
    <property type="molecule type" value="Genomic_DNA"/>
</dbReference>
<organism evidence="5">
    <name type="scientific">Medioppia subpectinata</name>
    <dbReference type="NCBI Taxonomy" id="1979941"/>
    <lineage>
        <taxon>Eukaryota</taxon>
        <taxon>Metazoa</taxon>
        <taxon>Ecdysozoa</taxon>
        <taxon>Arthropoda</taxon>
        <taxon>Chelicerata</taxon>
        <taxon>Arachnida</taxon>
        <taxon>Acari</taxon>
        <taxon>Acariformes</taxon>
        <taxon>Sarcoptiformes</taxon>
        <taxon>Oribatida</taxon>
        <taxon>Brachypylina</taxon>
        <taxon>Oppioidea</taxon>
        <taxon>Oppiidae</taxon>
        <taxon>Medioppia</taxon>
    </lineage>
</organism>
<dbReference type="SMART" id="SM00020">
    <property type="entry name" value="Tryp_SPc"/>
    <property type="match status" value="1"/>
</dbReference>
<dbReference type="InterPro" id="IPR029058">
    <property type="entry name" value="AB_hydrolase_fold"/>
</dbReference>
<dbReference type="InterPro" id="IPR043504">
    <property type="entry name" value="Peptidase_S1_PA_chymotrypsin"/>
</dbReference>
<dbReference type="Pfam" id="PF01633">
    <property type="entry name" value="Choline_kinase"/>
    <property type="match status" value="1"/>
</dbReference>
<protein>
    <recommendedName>
        <fullName evidence="4">Peptidase S1 domain-containing protein</fullName>
    </recommendedName>
</protein>
<keyword evidence="1" id="KW-0594">Phospholipid biosynthesis</keyword>
<dbReference type="InterPro" id="IPR001314">
    <property type="entry name" value="Peptidase_S1A"/>
</dbReference>
<dbReference type="InterPro" id="IPR000073">
    <property type="entry name" value="AB_hydrolase_1"/>
</dbReference>
<accession>A0A7R9KI93</accession>
<dbReference type="PRINTS" id="PR00722">
    <property type="entry name" value="CHYMOTRYPSIN"/>
</dbReference>
<dbReference type="Pfam" id="PF00561">
    <property type="entry name" value="Abhydrolase_1"/>
    <property type="match status" value="1"/>
</dbReference>